<evidence type="ECO:0000259" key="1">
    <source>
        <dbReference type="PROSITE" id="PS50878"/>
    </source>
</evidence>
<dbReference type="AlphaFoldDB" id="A0A2S2NW67"/>
<dbReference type="EMBL" id="GGMR01008775">
    <property type="protein sequence ID" value="MBY21394.1"/>
    <property type="molecule type" value="Transcribed_RNA"/>
</dbReference>
<dbReference type="Pfam" id="PF00078">
    <property type="entry name" value="RVT_1"/>
    <property type="match status" value="1"/>
</dbReference>
<dbReference type="InterPro" id="IPR000477">
    <property type="entry name" value="RT_dom"/>
</dbReference>
<protein>
    <recommendedName>
        <fullName evidence="1">Reverse transcriptase domain-containing protein</fullName>
    </recommendedName>
</protein>
<feature type="domain" description="Reverse transcriptase" evidence="1">
    <location>
        <begin position="1"/>
        <end position="100"/>
    </location>
</feature>
<reference evidence="2" key="1">
    <citation type="submission" date="2018-04" db="EMBL/GenBank/DDBJ databases">
        <title>Transcriptome of Schizaphis graminum biotype I.</title>
        <authorList>
            <person name="Scully E.D."/>
            <person name="Geib S.M."/>
            <person name="Palmer N.A."/>
            <person name="Koch K."/>
            <person name="Bradshaw J."/>
            <person name="Heng-Moss T."/>
            <person name="Sarath G."/>
        </authorList>
    </citation>
    <scope>NUCLEOTIDE SEQUENCE</scope>
</reference>
<organism evidence="2">
    <name type="scientific">Schizaphis graminum</name>
    <name type="common">Green bug aphid</name>
    <dbReference type="NCBI Taxonomy" id="13262"/>
    <lineage>
        <taxon>Eukaryota</taxon>
        <taxon>Metazoa</taxon>
        <taxon>Ecdysozoa</taxon>
        <taxon>Arthropoda</taxon>
        <taxon>Hexapoda</taxon>
        <taxon>Insecta</taxon>
        <taxon>Pterygota</taxon>
        <taxon>Neoptera</taxon>
        <taxon>Paraneoptera</taxon>
        <taxon>Hemiptera</taxon>
        <taxon>Sternorrhyncha</taxon>
        <taxon>Aphidomorpha</taxon>
        <taxon>Aphidoidea</taxon>
        <taxon>Aphididae</taxon>
        <taxon>Aphidini</taxon>
        <taxon>Schizaphis</taxon>
    </lineage>
</organism>
<name>A0A2S2NW67_SCHGA</name>
<gene>
    <name evidence="2" type="ORF">g.9937</name>
</gene>
<dbReference type="PROSITE" id="PS50878">
    <property type="entry name" value="RT_POL"/>
    <property type="match status" value="1"/>
</dbReference>
<dbReference type="PANTHER" id="PTHR33332">
    <property type="entry name" value="REVERSE TRANSCRIPTASE DOMAIN-CONTAINING PROTEIN"/>
    <property type="match status" value="1"/>
</dbReference>
<evidence type="ECO:0000313" key="2">
    <source>
        <dbReference type="EMBL" id="MBY21394.1"/>
    </source>
</evidence>
<sequence length="100" mass="11419">MSLMIFTYHQASGVPQGSHLGPLLFLVFINDLPRVFKYSIKLLLIADDAKLFCSIQSISDSETLQDQLNKFYAWSVNNCLELKLISVTLFHLPVLKIQLY</sequence>
<accession>A0A2S2NW67</accession>
<proteinExistence type="predicted"/>